<comment type="caution">
    <text evidence="5">The sequence shown here is derived from an EMBL/GenBank/DDBJ whole genome shotgun (WGS) entry which is preliminary data.</text>
</comment>
<keyword evidence="6" id="KW-1185">Reference proteome</keyword>
<dbReference type="GO" id="GO:0003723">
    <property type="term" value="F:RNA binding"/>
    <property type="evidence" value="ECO:0007669"/>
    <property type="project" value="InterPro"/>
</dbReference>
<dbReference type="PROSITE" id="PS50921">
    <property type="entry name" value="ANTAR"/>
    <property type="match status" value="1"/>
</dbReference>
<dbReference type="Gene3D" id="3.30.450.40">
    <property type="match status" value="1"/>
</dbReference>
<feature type="compositionally biased region" description="Basic and acidic residues" evidence="3">
    <location>
        <begin position="106"/>
        <end position="117"/>
    </location>
</feature>
<feature type="compositionally biased region" description="Low complexity" evidence="3">
    <location>
        <begin position="8"/>
        <end position="17"/>
    </location>
</feature>
<reference evidence="5 6" key="1">
    <citation type="submission" date="2018-06" db="EMBL/GenBank/DDBJ databases">
        <title>Streptomyces reniochalinae sp. nov. and Streptomyces diacarnus sp. nov. from marine sponges.</title>
        <authorList>
            <person name="Li L."/>
        </authorList>
    </citation>
    <scope>NUCLEOTIDE SEQUENCE [LARGE SCALE GENOMIC DNA]</scope>
    <source>
        <strain evidence="5 6">LHW51701</strain>
    </source>
</reference>
<feature type="compositionally biased region" description="Low complexity" evidence="3">
    <location>
        <begin position="55"/>
        <end position="65"/>
    </location>
</feature>
<evidence type="ECO:0000313" key="6">
    <source>
        <dbReference type="Proteomes" id="UP000252914"/>
    </source>
</evidence>
<dbReference type="InterPro" id="IPR011006">
    <property type="entry name" value="CheY-like_superfamily"/>
</dbReference>
<name>A0A367ENE9_9ACTN</name>
<dbReference type="EMBL" id="QOIN01000048">
    <property type="protein sequence ID" value="RCG19584.1"/>
    <property type="molecule type" value="Genomic_DNA"/>
</dbReference>
<evidence type="ECO:0000256" key="1">
    <source>
        <dbReference type="ARBA" id="ARBA00023015"/>
    </source>
</evidence>
<accession>A0A367ENE9</accession>
<keyword evidence="2" id="KW-0804">Transcription</keyword>
<gene>
    <name evidence="5" type="ORF">DTL70_22785</name>
</gene>
<dbReference type="InterPro" id="IPR029016">
    <property type="entry name" value="GAF-like_dom_sf"/>
</dbReference>
<sequence>MSVPRSSAAAAHEAVPDAPTPPPRPSADDTARERESDAVREGEPEREPGRERELAAALLELAGARVPGTAPSHAPAGDTPGAAHEASSDAAPGACPAGGADAPDEAAAREDGAHAARESAPGGCHPLLVALADRVDRRLARGGRRGETTALLARSAARGPAPHGHSGTHAALLQQAEHELGEGPATDTLRTGTRIPWLLLDGADTARWPRYGPVAREAGMRAVLTVPLHGEGVAGGTAHRSATDRPHAPTGVLVVHLHDDDPLDVATHAALGSLAEACALGLAHQAALRRAEELQRALSSRIVLEQAKGMLAERRHSTPQEAFRTLRAYARSHRRDLHQVARDLVEARLDGPPFAPFDCDPNR</sequence>
<evidence type="ECO:0000256" key="2">
    <source>
        <dbReference type="ARBA" id="ARBA00023163"/>
    </source>
</evidence>
<feature type="region of interest" description="Disordered" evidence="3">
    <location>
        <begin position="1"/>
        <end position="123"/>
    </location>
</feature>
<dbReference type="RefSeq" id="WP_114023844.1">
    <property type="nucleotide sequence ID" value="NZ_QOIN01000048.1"/>
</dbReference>
<dbReference type="InterPro" id="IPR036388">
    <property type="entry name" value="WH-like_DNA-bd_sf"/>
</dbReference>
<evidence type="ECO:0000259" key="4">
    <source>
        <dbReference type="PROSITE" id="PS50921"/>
    </source>
</evidence>
<dbReference type="Gene3D" id="1.10.10.10">
    <property type="entry name" value="Winged helix-like DNA-binding domain superfamily/Winged helix DNA-binding domain"/>
    <property type="match status" value="1"/>
</dbReference>
<feature type="compositionally biased region" description="Low complexity" evidence="3">
    <location>
        <begin position="88"/>
        <end position="101"/>
    </location>
</feature>
<proteinExistence type="predicted"/>
<dbReference type="SUPFAM" id="SSF52172">
    <property type="entry name" value="CheY-like"/>
    <property type="match status" value="1"/>
</dbReference>
<dbReference type="SUPFAM" id="SSF55781">
    <property type="entry name" value="GAF domain-like"/>
    <property type="match status" value="1"/>
</dbReference>
<feature type="compositionally biased region" description="Basic and acidic residues" evidence="3">
    <location>
        <begin position="26"/>
        <end position="54"/>
    </location>
</feature>
<feature type="domain" description="ANTAR" evidence="4">
    <location>
        <begin position="284"/>
        <end position="345"/>
    </location>
</feature>
<organism evidence="5 6">
    <name type="scientific">Streptomyces diacarni</name>
    <dbReference type="NCBI Taxonomy" id="2800381"/>
    <lineage>
        <taxon>Bacteria</taxon>
        <taxon>Bacillati</taxon>
        <taxon>Actinomycetota</taxon>
        <taxon>Actinomycetes</taxon>
        <taxon>Kitasatosporales</taxon>
        <taxon>Streptomycetaceae</taxon>
        <taxon>Streptomyces</taxon>
    </lineage>
</organism>
<evidence type="ECO:0000313" key="5">
    <source>
        <dbReference type="EMBL" id="RCG19584.1"/>
    </source>
</evidence>
<keyword evidence="1" id="KW-0805">Transcription regulation</keyword>
<dbReference type="Pfam" id="PF03861">
    <property type="entry name" value="ANTAR"/>
    <property type="match status" value="1"/>
</dbReference>
<dbReference type="AlphaFoldDB" id="A0A367ENE9"/>
<evidence type="ECO:0000256" key="3">
    <source>
        <dbReference type="SAM" id="MobiDB-lite"/>
    </source>
</evidence>
<dbReference type="Proteomes" id="UP000252914">
    <property type="component" value="Unassembled WGS sequence"/>
</dbReference>
<dbReference type="InterPro" id="IPR005561">
    <property type="entry name" value="ANTAR"/>
</dbReference>
<dbReference type="SMART" id="SM01012">
    <property type="entry name" value="ANTAR"/>
    <property type="match status" value="1"/>
</dbReference>
<protein>
    <submittedName>
        <fullName evidence="5">ANTAR domain-containing protein</fullName>
    </submittedName>
</protein>